<proteinExistence type="predicted"/>
<dbReference type="Gene3D" id="3.40.50.1820">
    <property type="entry name" value="alpha/beta hydrolase"/>
    <property type="match status" value="1"/>
</dbReference>
<keyword evidence="3" id="KW-1185">Reference proteome</keyword>
<gene>
    <name evidence="2" type="ORF">SAMN02745226_01205</name>
</gene>
<dbReference type="OrthoDB" id="53505at2"/>
<dbReference type="RefSeq" id="WP_072759400.1">
    <property type="nucleotide sequence ID" value="NZ_FRDJ01000005.1"/>
</dbReference>
<sequence length="276" mass="31858">MKNLFETSDGTRIEYEYTGIINQDTHSEIPLVFLNGIFMHYESWKILTKGMNEKVPVLFHNFRCQWGSGCNDTKKCSFERHTLDLKELLDFLGIKKAKIVGTSYGGEVGMLFGYMFPEYVDSMMIITSTARTDSVMEVKALRWKDGAASEDPQIFVRNWLTDVYSETYISSFENLANIISSRLQGFNYRGAVRLLEAFFELNKYDLLEKVREFQFSVLIVSAEYDGIKPKRFSEEIYQNIKKSLHITIPNSGHAVVVEKPREVGYLIRTFATGELY</sequence>
<evidence type="ECO:0000259" key="1">
    <source>
        <dbReference type="Pfam" id="PF00561"/>
    </source>
</evidence>
<name>A0A1M7SSD4_FERGO</name>
<dbReference type="GO" id="GO:0016787">
    <property type="term" value="F:hydrolase activity"/>
    <property type="evidence" value="ECO:0007669"/>
    <property type="project" value="UniProtKB-KW"/>
</dbReference>
<feature type="domain" description="AB hydrolase-1" evidence="1">
    <location>
        <begin position="30"/>
        <end position="260"/>
    </location>
</feature>
<keyword evidence="2" id="KW-0378">Hydrolase</keyword>
<dbReference type="PANTHER" id="PTHR43798:SF33">
    <property type="entry name" value="HYDROLASE, PUTATIVE (AFU_ORTHOLOGUE AFUA_2G14860)-RELATED"/>
    <property type="match status" value="1"/>
</dbReference>
<evidence type="ECO:0000313" key="2">
    <source>
        <dbReference type="EMBL" id="SHN61402.1"/>
    </source>
</evidence>
<dbReference type="Proteomes" id="UP000184207">
    <property type="component" value="Unassembled WGS sequence"/>
</dbReference>
<dbReference type="SUPFAM" id="SSF53474">
    <property type="entry name" value="alpha/beta-Hydrolases"/>
    <property type="match status" value="1"/>
</dbReference>
<accession>A0A1M7SSD4</accession>
<protein>
    <submittedName>
        <fullName evidence="2">Alpha/beta hydrolase fold</fullName>
    </submittedName>
</protein>
<dbReference type="STRING" id="1121883.SAMN02745226_01205"/>
<dbReference type="GO" id="GO:0016020">
    <property type="term" value="C:membrane"/>
    <property type="evidence" value="ECO:0007669"/>
    <property type="project" value="TreeGrafter"/>
</dbReference>
<dbReference type="Pfam" id="PF00561">
    <property type="entry name" value="Abhydrolase_1"/>
    <property type="match status" value="1"/>
</dbReference>
<dbReference type="PANTHER" id="PTHR43798">
    <property type="entry name" value="MONOACYLGLYCEROL LIPASE"/>
    <property type="match status" value="1"/>
</dbReference>
<dbReference type="AlphaFoldDB" id="A0A1M7SSD4"/>
<reference evidence="3" key="1">
    <citation type="submission" date="2016-12" db="EMBL/GenBank/DDBJ databases">
        <authorList>
            <person name="Varghese N."/>
            <person name="Submissions S."/>
        </authorList>
    </citation>
    <scope>NUCLEOTIDE SEQUENCE [LARGE SCALE GENOMIC DNA]</scope>
    <source>
        <strain evidence="3">DSM 13020</strain>
    </source>
</reference>
<evidence type="ECO:0000313" key="3">
    <source>
        <dbReference type="Proteomes" id="UP000184207"/>
    </source>
</evidence>
<dbReference type="InterPro" id="IPR000073">
    <property type="entry name" value="AB_hydrolase_1"/>
</dbReference>
<organism evidence="2 3">
    <name type="scientific">Fervidobacterium gondwanense DSM 13020</name>
    <dbReference type="NCBI Taxonomy" id="1121883"/>
    <lineage>
        <taxon>Bacteria</taxon>
        <taxon>Thermotogati</taxon>
        <taxon>Thermotogota</taxon>
        <taxon>Thermotogae</taxon>
        <taxon>Thermotogales</taxon>
        <taxon>Fervidobacteriaceae</taxon>
        <taxon>Fervidobacterium</taxon>
    </lineage>
</organism>
<dbReference type="EMBL" id="FRDJ01000005">
    <property type="protein sequence ID" value="SHN61402.1"/>
    <property type="molecule type" value="Genomic_DNA"/>
</dbReference>
<dbReference type="InterPro" id="IPR029058">
    <property type="entry name" value="AB_hydrolase_fold"/>
</dbReference>
<dbReference type="InterPro" id="IPR050266">
    <property type="entry name" value="AB_hydrolase_sf"/>
</dbReference>